<dbReference type="PANTHER" id="PTHR23055:SF167">
    <property type="entry name" value="EF-HAND DOMAIN-CONTAINING PROTEIN"/>
    <property type="match status" value="1"/>
</dbReference>
<feature type="domain" description="EF-hand" evidence="4">
    <location>
        <begin position="139"/>
        <end position="174"/>
    </location>
</feature>
<dbReference type="PROSITE" id="PS50222">
    <property type="entry name" value="EF_HAND_2"/>
    <property type="match status" value="3"/>
</dbReference>
<dbReference type="PROSITE" id="PS00018">
    <property type="entry name" value="EF_HAND_1"/>
    <property type="match status" value="3"/>
</dbReference>
<dbReference type="InterPro" id="IPR018247">
    <property type="entry name" value="EF_Hand_1_Ca_BS"/>
</dbReference>
<evidence type="ECO:0000256" key="2">
    <source>
        <dbReference type="ARBA" id="ARBA00022737"/>
    </source>
</evidence>
<dbReference type="SUPFAM" id="SSF47473">
    <property type="entry name" value="EF-hand"/>
    <property type="match status" value="1"/>
</dbReference>
<evidence type="ECO:0000256" key="1">
    <source>
        <dbReference type="ARBA" id="ARBA00022723"/>
    </source>
</evidence>
<proteinExistence type="predicted"/>
<evidence type="ECO:0000256" key="3">
    <source>
        <dbReference type="ARBA" id="ARBA00022837"/>
    </source>
</evidence>
<keyword evidence="3" id="KW-0106">Calcium</keyword>
<dbReference type="STRING" id="471704.A0A195E5A0"/>
<keyword evidence="6" id="KW-1185">Reference proteome</keyword>
<protein>
    <submittedName>
        <fullName evidence="5">Kv channel-interacting protein 2</fullName>
    </submittedName>
</protein>
<dbReference type="PRINTS" id="PR00450">
    <property type="entry name" value="RECOVERIN"/>
</dbReference>
<evidence type="ECO:0000313" key="5">
    <source>
        <dbReference type="EMBL" id="KYN20365.1"/>
    </source>
</evidence>
<dbReference type="Gene3D" id="1.10.238.10">
    <property type="entry name" value="EF-hand"/>
    <property type="match status" value="1"/>
</dbReference>
<name>A0A195E5A0_9HYME</name>
<dbReference type="SMART" id="SM00054">
    <property type="entry name" value="EFh"/>
    <property type="match status" value="3"/>
</dbReference>
<evidence type="ECO:0000259" key="4">
    <source>
        <dbReference type="PROSITE" id="PS50222"/>
    </source>
</evidence>
<sequence length="309" mass="35749">MLIKDELLGETHPKLSAVRTSFLVGIYRHAIVNRLNILATAGFIKTALCSRLRQFRSAQHSSKIVDHCQTHLISQNIQEDDKHSLYVFPEQLSTLTWRTGFSKDEIRKLYRAFKQLCPRGCATSSDLKPAYAKLFPLGDSARYAQIVFHNIDRNGDGIVNFNDFLRAMTSIINGNVDQKLSWIFEDLIIISKAIQWGLKDVIFIRIRRIKLILSSDLLLFRFYDLNGDGCITRQEMLTIISAIYEMVQNAQTIQSMVNQQVDKFFEKMDANRDGIVSREEFMNGCKNVWNPLLRDAIIYNQLFLFNKIW</sequence>
<keyword evidence="2" id="KW-0677">Repeat</keyword>
<evidence type="ECO:0000313" key="6">
    <source>
        <dbReference type="Proteomes" id="UP000078492"/>
    </source>
</evidence>
<dbReference type="EMBL" id="KQ979608">
    <property type="protein sequence ID" value="KYN20365.1"/>
    <property type="molecule type" value="Genomic_DNA"/>
</dbReference>
<dbReference type="Pfam" id="PF13499">
    <property type="entry name" value="EF-hand_7"/>
    <property type="match status" value="1"/>
</dbReference>
<dbReference type="GO" id="GO:0005509">
    <property type="term" value="F:calcium ion binding"/>
    <property type="evidence" value="ECO:0007669"/>
    <property type="project" value="InterPro"/>
</dbReference>
<dbReference type="InterPro" id="IPR002048">
    <property type="entry name" value="EF_hand_dom"/>
</dbReference>
<accession>A0A195E5A0</accession>
<dbReference type="AlphaFoldDB" id="A0A195E5A0"/>
<dbReference type="InterPro" id="IPR011992">
    <property type="entry name" value="EF-hand-dom_pair"/>
</dbReference>
<reference evidence="5 6" key="1">
    <citation type="submission" date="2015-09" db="EMBL/GenBank/DDBJ databases">
        <title>Trachymyrmex cornetzi WGS genome.</title>
        <authorList>
            <person name="Nygaard S."/>
            <person name="Hu H."/>
            <person name="Boomsma J."/>
            <person name="Zhang G."/>
        </authorList>
    </citation>
    <scope>NUCLEOTIDE SEQUENCE [LARGE SCALE GENOMIC DNA]</scope>
    <source>
        <strain evidence="5">Tcor2-1</strain>
        <tissue evidence="5">Whole body</tissue>
    </source>
</reference>
<gene>
    <name evidence="5" type="ORF">ALC57_07269</name>
</gene>
<dbReference type="CDD" id="cd00051">
    <property type="entry name" value="EFh"/>
    <property type="match status" value="2"/>
</dbReference>
<keyword evidence="1" id="KW-0479">Metal-binding</keyword>
<organism evidence="5 6">
    <name type="scientific">Trachymyrmex cornetzi</name>
    <dbReference type="NCBI Taxonomy" id="471704"/>
    <lineage>
        <taxon>Eukaryota</taxon>
        <taxon>Metazoa</taxon>
        <taxon>Ecdysozoa</taxon>
        <taxon>Arthropoda</taxon>
        <taxon>Hexapoda</taxon>
        <taxon>Insecta</taxon>
        <taxon>Pterygota</taxon>
        <taxon>Neoptera</taxon>
        <taxon>Endopterygota</taxon>
        <taxon>Hymenoptera</taxon>
        <taxon>Apocrita</taxon>
        <taxon>Aculeata</taxon>
        <taxon>Formicoidea</taxon>
        <taxon>Formicidae</taxon>
        <taxon>Myrmicinae</taxon>
        <taxon>Trachymyrmex</taxon>
    </lineage>
</organism>
<dbReference type="Proteomes" id="UP000078492">
    <property type="component" value="Unassembled WGS sequence"/>
</dbReference>
<dbReference type="PANTHER" id="PTHR23055">
    <property type="entry name" value="CALCIUM BINDING PROTEINS"/>
    <property type="match status" value="1"/>
</dbReference>
<feature type="domain" description="EF-hand" evidence="4">
    <location>
        <begin position="219"/>
        <end position="246"/>
    </location>
</feature>
<feature type="domain" description="EF-hand" evidence="4">
    <location>
        <begin position="256"/>
        <end position="291"/>
    </location>
</feature>
<dbReference type="Pfam" id="PF13833">
    <property type="entry name" value="EF-hand_8"/>
    <property type="match status" value="1"/>
</dbReference>
<dbReference type="InterPro" id="IPR028846">
    <property type="entry name" value="Recoverin"/>
</dbReference>